<dbReference type="Proteomes" id="UP001501237">
    <property type="component" value="Unassembled WGS sequence"/>
</dbReference>
<reference evidence="3" key="1">
    <citation type="journal article" date="2019" name="Int. J. Syst. Evol. Microbiol.">
        <title>The Global Catalogue of Microorganisms (GCM) 10K type strain sequencing project: providing services to taxonomists for standard genome sequencing and annotation.</title>
        <authorList>
            <consortium name="The Broad Institute Genomics Platform"/>
            <consortium name="The Broad Institute Genome Sequencing Center for Infectious Disease"/>
            <person name="Wu L."/>
            <person name="Ma J."/>
        </authorList>
    </citation>
    <scope>NUCLEOTIDE SEQUENCE [LARGE SCALE GENOMIC DNA]</scope>
    <source>
        <strain evidence="3">JCM 9377</strain>
    </source>
</reference>
<protein>
    <recommendedName>
        <fullName evidence="4">Sirohydrochlorin ferrochelatase</fullName>
    </recommendedName>
</protein>
<accession>A0ABP6QCM5</accession>
<proteinExistence type="predicted"/>
<organism evidence="2 3">
    <name type="scientific">Actinocorallia longicatena</name>
    <dbReference type="NCBI Taxonomy" id="111803"/>
    <lineage>
        <taxon>Bacteria</taxon>
        <taxon>Bacillati</taxon>
        <taxon>Actinomycetota</taxon>
        <taxon>Actinomycetes</taxon>
        <taxon>Streptosporangiales</taxon>
        <taxon>Thermomonosporaceae</taxon>
        <taxon>Actinocorallia</taxon>
    </lineage>
</organism>
<dbReference type="EMBL" id="BAAAUV010000009">
    <property type="protein sequence ID" value="GAA3217747.1"/>
    <property type="molecule type" value="Genomic_DNA"/>
</dbReference>
<gene>
    <name evidence="2" type="ORF">GCM10010468_40800</name>
</gene>
<name>A0ABP6QCM5_9ACTN</name>
<sequence length="257" mass="25961">MSPDLNPGSAMLPTRRRAGRRGGRHRGGSFTLPADSPTVVLAGASDEVMAELARNIEAAHPGVPVTTGADSRLGALTGSPAAVVVPLLLNPDPAFETPLREGLSELPVLVADPLGPHPILAEALHLRLAEAGLARADRIRMMSMVTAADGVVLAARIVSEGTEVTAVLLASRLAVPVVTAPLGDPEALAAATNELKGMGAVRPALSPFVFDAEPGEIAAAAAAAGAEAAAPLGGHPSVANLAVLRYVEALEADYTGD</sequence>
<keyword evidence="3" id="KW-1185">Reference proteome</keyword>
<comment type="caution">
    <text evidence="2">The sequence shown here is derived from an EMBL/GenBank/DDBJ whole genome shotgun (WGS) entry which is preliminary data.</text>
</comment>
<evidence type="ECO:0008006" key="4">
    <source>
        <dbReference type="Google" id="ProtNLM"/>
    </source>
</evidence>
<feature type="region of interest" description="Disordered" evidence="1">
    <location>
        <begin position="1"/>
        <end position="33"/>
    </location>
</feature>
<evidence type="ECO:0000313" key="3">
    <source>
        <dbReference type="Proteomes" id="UP001501237"/>
    </source>
</evidence>
<evidence type="ECO:0000313" key="2">
    <source>
        <dbReference type="EMBL" id="GAA3217747.1"/>
    </source>
</evidence>
<evidence type="ECO:0000256" key="1">
    <source>
        <dbReference type="SAM" id="MobiDB-lite"/>
    </source>
</evidence>
<feature type="compositionally biased region" description="Basic residues" evidence="1">
    <location>
        <begin position="14"/>
        <end position="27"/>
    </location>
</feature>